<reference evidence="2 3" key="1">
    <citation type="submission" date="2020-01" db="EMBL/GenBank/DDBJ databases">
        <authorList>
            <consortium name="DOE Joint Genome Institute"/>
            <person name="Haridas S."/>
            <person name="Albert R."/>
            <person name="Binder M."/>
            <person name="Bloem J."/>
            <person name="Labutti K."/>
            <person name="Salamov A."/>
            <person name="Andreopoulos B."/>
            <person name="Baker S.E."/>
            <person name="Barry K."/>
            <person name="Bills G."/>
            <person name="Bluhm B.H."/>
            <person name="Cannon C."/>
            <person name="Castanera R."/>
            <person name="Culley D.E."/>
            <person name="Daum C."/>
            <person name="Ezra D."/>
            <person name="Gonzalez J.B."/>
            <person name="Henrissat B."/>
            <person name="Kuo A."/>
            <person name="Liang C."/>
            <person name="Lipzen A."/>
            <person name="Lutzoni F."/>
            <person name="Magnuson J."/>
            <person name="Mondo S."/>
            <person name="Nolan M."/>
            <person name="Ohm R."/>
            <person name="Pangilinan J."/>
            <person name="Park H.-J.H."/>
            <person name="Ramirez L."/>
            <person name="Alfaro M."/>
            <person name="Sun H."/>
            <person name="Tritt A."/>
            <person name="Yoshinaga Y."/>
            <person name="Zwiers L.-H.L."/>
            <person name="Turgeon B.G."/>
            <person name="Goodwin S.B."/>
            <person name="Spatafora J.W."/>
            <person name="Crous P.W."/>
            <person name="Grigoriev I.V."/>
        </authorList>
    </citation>
    <scope>NUCLEOTIDE SEQUENCE [LARGE SCALE GENOMIC DNA]</scope>
    <source>
        <strain evidence="2 3">CBS 611.86</strain>
    </source>
</reference>
<accession>A0A7C8MHZ3</accession>
<feature type="compositionally biased region" description="Polar residues" evidence="1">
    <location>
        <begin position="65"/>
        <end position="74"/>
    </location>
</feature>
<feature type="region of interest" description="Disordered" evidence="1">
    <location>
        <begin position="112"/>
        <end position="131"/>
    </location>
</feature>
<protein>
    <submittedName>
        <fullName evidence="2">Uncharacterized protein</fullName>
    </submittedName>
</protein>
<name>A0A7C8MHZ3_9PLEO</name>
<evidence type="ECO:0000313" key="2">
    <source>
        <dbReference type="EMBL" id="KAF2869924.1"/>
    </source>
</evidence>
<gene>
    <name evidence="2" type="ORF">BDV95DRAFT_596209</name>
</gene>
<proteinExistence type="predicted"/>
<feature type="compositionally biased region" description="Polar residues" evidence="1">
    <location>
        <begin position="112"/>
        <end position="122"/>
    </location>
</feature>
<evidence type="ECO:0000256" key="1">
    <source>
        <dbReference type="SAM" id="MobiDB-lite"/>
    </source>
</evidence>
<feature type="region of interest" description="Disordered" evidence="1">
    <location>
        <begin position="185"/>
        <end position="207"/>
    </location>
</feature>
<sequence length="224" mass="24858">MSEMSPADRHRLRIRPPSQDALLALPTRGRGSQFRLSRSCAARPIESGFCFKRRAVKPSEARTPRTMTTLTQPRSAHAATQPALYPAGSWAKFHRRSFNRGRTEMAGTKVTSALSPHSSTRPPHSITFFGPGRKIKIEGRAGMPTNPGRGLTGRRNGQQDAAALSHGLMVLAILSYVRRRTPFRQPPPVRLSTTRPSHYVTPSKDAKHRIPSTYDGFMSSTEIY</sequence>
<comment type="caution">
    <text evidence="2">The sequence shown here is derived from an EMBL/GenBank/DDBJ whole genome shotgun (WGS) entry which is preliminary data.</text>
</comment>
<keyword evidence="3" id="KW-1185">Reference proteome</keyword>
<dbReference type="EMBL" id="JAADJZ010000015">
    <property type="protein sequence ID" value="KAF2869924.1"/>
    <property type="molecule type" value="Genomic_DNA"/>
</dbReference>
<dbReference type="AlphaFoldDB" id="A0A7C8MHZ3"/>
<feature type="region of interest" description="Disordered" evidence="1">
    <location>
        <begin position="60"/>
        <end position="80"/>
    </location>
</feature>
<organism evidence="2 3">
    <name type="scientific">Massariosphaeria phaeospora</name>
    <dbReference type="NCBI Taxonomy" id="100035"/>
    <lineage>
        <taxon>Eukaryota</taxon>
        <taxon>Fungi</taxon>
        <taxon>Dikarya</taxon>
        <taxon>Ascomycota</taxon>
        <taxon>Pezizomycotina</taxon>
        <taxon>Dothideomycetes</taxon>
        <taxon>Pleosporomycetidae</taxon>
        <taxon>Pleosporales</taxon>
        <taxon>Pleosporales incertae sedis</taxon>
        <taxon>Massariosphaeria</taxon>
    </lineage>
</organism>
<dbReference type="Proteomes" id="UP000481861">
    <property type="component" value="Unassembled WGS sequence"/>
</dbReference>
<evidence type="ECO:0000313" key="3">
    <source>
        <dbReference type="Proteomes" id="UP000481861"/>
    </source>
</evidence>